<dbReference type="OrthoDB" id="193756at2"/>
<feature type="transmembrane region" description="Helical" evidence="1">
    <location>
        <begin position="60"/>
        <end position="78"/>
    </location>
</feature>
<feature type="transmembrane region" description="Helical" evidence="1">
    <location>
        <begin position="314"/>
        <end position="337"/>
    </location>
</feature>
<accession>A0A5R8KET6</accession>
<feature type="transmembrane region" description="Helical" evidence="1">
    <location>
        <begin position="389"/>
        <end position="406"/>
    </location>
</feature>
<dbReference type="RefSeq" id="WP_138086273.1">
    <property type="nucleotide sequence ID" value="NZ_VAUV01000007.1"/>
</dbReference>
<dbReference type="AlphaFoldDB" id="A0A5R8KET6"/>
<dbReference type="EMBL" id="VAUV01000007">
    <property type="protein sequence ID" value="TLD70802.1"/>
    <property type="molecule type" value="Genomic_DNA"/>
</dbReference>
<keyword evidence="1" id="KW-1133">Transmembrane helix</keyword>
<dbReference type="Proteomes" id="UP000306196">
    <property type="component" value="Unassembled WGS sequence"/>
</dbReference>
<keyword evidence="1" id="KW-0812">Transmembrane</keyword>
<feature type="transmembrane region" description="Helical" evidence="1">
    <location>
        <begin position="129"/>
        <end position="151"/>
    </location>
</feature>
<evidence type="ECO:0000313" key="3">
    <source>
        <dbReference type="Proteomes" id="UP000306196"/>
    </source>
</evidence>
<feature type="transmembrane region" description="Helical" evidence="1">
    <location>
        <begin position="277"/>
        <end position="294"/>
    </location>
</feature>
<feature type="transmembrane region" description="Helical" evidence="1">
    <location>
        <begin position="357"/>
        <end position="377"/>
    </location>
</feature>
<protein>
    <recommendedName>
        <fullName evidence="4">Glycosyltransferase RgtA/B/C/D-like domain-containing protein</fullName>
    </recommendedName>
</protein>
<keyword evidence="3" id="KW-1185">Reference proteome</keyword>
<reference evidence="2 3" key="1">
    <citation type="submission" date="2019-05" db="EMBL/GenBank/DDBJ databases">
        <title>Verrucobacter flavum gen. nov., sp. nov. a new member of the family Verrucomicrobiaceae.</title>
        <authorList>
            <person name="Szuroczki S."/>
            <person name="Abbaszade G."/>
            <person name="Szabo A."/>
            <person name="Felfoldi T."/>
            <person name="Schumann P."/>
            <person name="Boka K."/>
            <person name="Keki Z."/>
            <person name="Toumi M."/>
            <person name="Toth E."/>
        </authorList>
    </citation>
    <scope>NUCLEOTIDE SEQUENCE [LARGE SCALE GENOMIC DNA]</scope>
    <source>
        <strain evidence="2 3">MG-N-17</strain>
    </source>
</reference>
<evidence type="ECO:0008006" key="4">
    <source>
        <dbReference type="Google" id="ProtNLM"/>
    </source>
</evidence>
<comment type="caution">
    <text evidence="2">The sequence shown here is derived from an EMBL/GenBank/DDBJ whole genome shotgun (WGS) entry which is preliminary data.</text>
</comment>
<evidence type="ECO:0000256" key="1">
    <source>
        <dbReference type="SAM" id="Phobius"/>
    </source>
</evidence>
<gene>
    <name evidence="2" type="ORF">FEM03_10865</name>
</gene>
<keyword evidence="1" id="KW-0472">Membrane</keyword>
<feature type="transmembrane region" description="Helical" evidence="1">
    <location>
        <begin position="243"/>
        <end position="265"/>
    </location>
</feature>
<organism evidence="2 3">
    <name type="scientific">Phragmitibacter flavus</name>
    <dbReference type="NCBI Taxonomy" id="2576071"/>
    <lineage>
        <taxon>Bacteria</taxon>
        <taxon>Pseudomonadati</taxon>
        <taxon>Verrucomicrobiota</taxon>
        <taxon>Verrucomicrobiia</taxon>
        <taxon>Verrucomicrobiales</taxon>
        <taxon>Verrucomicrobiaceae</taxon>
        <taxon>Phragmitibacter</taxon>
    </lineage>
</organism>
<evidence type="ECO:0000313" key="2">
    <source>
        <dbReference type="EMBL" id="TLD70802.1"/>
    </source>
</evidence>
<feature type="transmembrane region" description="Helical" evidence="1">
    <location>
        <begin position="158"/>
        <end position="181"/>
    </location>
</feature>
<name>A0A5R8KET6_9BACT</name>
<feature type="transmembrane region" description="Helical" evidence="1">
    <location>
        <begin position="90"/>
        <end position="109"/>
    </location>
</feature>
<feature type="transmembrane region" description="Helical" evidence="1">
    <location>
        <begin position="201"/>
        <end position="222"/>
    </location>
</feature>
<feature type="transmembrane region" description="Helical" evidence="1">
    <location>
        <begin position="7"/>
        <end position="27"/>
    </location>
</feature>
<proteinExistence type="predicted"/>
<sequence length="578" mass="64428">MSRLNTFLRVWGWEIVGSVMFGVVVWLCLPDRVVTIDDDYGYLRSVQETWEKGRPWTNEFLVPFAATTSLLTCLLYAVSGGSMMVGVHGALALSAAVFYGGLAALVRMAGVSRWLAALVSFLVLTGPTVFFMLLMFTSVPLYWAGLVICVVAGVKRNWWLFSVAFVLSIATRQSALVWLAIPGWLLVEEVWAGRKQWPKLSFSWGPVLAIGVGLAAFVLLKLGMNETNGQRVADEAMRQMPGGGVKSFLGVFAILAGYGTASFLLGMGRGEVVRRVMWVPAVLVGAAGAWLAIWSFEQLTWSHSCYLDGWTKPVFGMMGTVAGLGLILFPRLPWWPALWAGLGAWLPQLIYVSGFDYYYVETFLWGLVASLFGTVAWKAKGAGWLESGLVRGLGVLVALALVGWNLRCVAKHKLSQDRVSAFCQVYEKALDEGLLKPHEVGFSPFGYTGWLFDEYYLAGGGRSPGAFVSYRDDWNGERGTGVLSIYPREFRKYRDWLPAQSSKTLRESPDAVLVTSIDAKILWFWKAKFEIRRVHSDAKRDDVVELDYDRYVRQPFPLNDEEWRKLMAGDRTLGRSLK</sequence>